<evidence type="ECO:0000313" key="1">
    <source>
        <dbReference type="EMBL" id="KON87255.1"/>
    </source>
</evidence>
<protein>
    <submittedName>
        <fullName evidence="1">Deacetylase</fullName>
    </submittedName>
</protein>
<organism evidence="1 2">
    <name type="scientific">Sporosarcina globispora</name>
    <name type="common">Bacillus globisporus</name>
    <dbReference type="NCBI Taxonomy" id="1459"/>
    <lineage>
        <taxon>Bacteria</taxon>
        <taxon>Bacillati</taxon>
        <taxon>Bacillota</taxon>
        <taxon>Bacilli</taxon>
        <taxon>Bacillales</taxon>
        <taxon>Caryophanaceae</taxon>
        <taxon>Sporosarcina</taxon>
    </lineage>
</organism>
<evidence type="ECO:0000313" key="2">
    <source>
        <dbReference type="Proteomes" id="UP000037109"/>
    </source>
</evidence>
<dbReference type="Gene3D" id="3.40.50.10320">
    <property type="entry name" value="LmbE-like"/>
    <property type="match status" value="1"/>
</dbReference>
<name>A0A0M0GBG6_SPOGL</name>
<dbReference type="OrthoDB" id="9778719at2"/>
<dbReference type="GO" id="GO:0019213">
    <property type="term" value="F:deacetylase activity"/>
    <property type="evidence" value="ECO:0007669"/>
    <property type="project" value="InterPro"/>
</dbReference>
<dbReference type="STRING" id="1459.AF332_10770"/>
<dbReference type="InterPro" id="IPR024078">
    <property type="entry name" value="LmbE-like_dom_sf"/>
</dbReference>
<dbReference type="EMBL" id="LGUF01000007">
    <property type="protein sequence ID" value="KON87255.1"/>
    <property type="molecule type" value="Genomic_DNA"/>
</dbReference>
<dbReference type="RefSeq" id="WP_053434599.1">
    <property type="nucleotide sequence ID" value="NZ_LGUF01000007.1"/>
</dbReference>
<dbReference type="NCBIfam" id="TIGR04001">
    <property type="entry name" value="thiol_BshB1"/>
    <property type="match status" value="1"/>
</dbReference>
<dbReference type="SUPFAM" id="SSF102588">
    <property type="entry name" value="LmbE-like"/>
    <property type="match status" value="1"/>
</dbReference>
<dbReference type="PANTHER" id="PTHR12993">
    <property type="entry name" value="N-ACETYLGLUCOSAMINYL-PHOSPHATIDYLINOSITOL DE-N-ACETYLASE-RELATED"/>
    <property type="match status" value="1"/>
</dbReference>
<dbReference type="PANTHER" id="PTHR12993:SF30">
    <property type="entry name" value="N-ACETYL-ALPHA-D-GLUCOSAMINYL L-MALATE DEACETYLASE 1"/>
    <property type="match status" value="1"/>
</dbReference>
<dbReference type="Pfam" id="PF02585">
    <property type="entry name" value="PIG-L"/>
    <property type="match status" value="1"/>
</dbReference>
<dbReference type="InterPro" id="IPR003737">
    <property type="entry name" value="GlcNAc_PI_deacetylase-related"/>
</dbReference>
<dbReference type="InterPro" id="IPR023842">
    <property type="entry name" value="Bacillithiol_biosynth_BshB1"/>
</dbReference>
<reference evidence="2" key="1">
    <citation type="submission" date="2015-07" db="EMBL/GenBank/DDBJ databases">
        <title>Fjat-10036 dsm4.</title>
        <authorList>
            <person name="Liu B."/>
            <person name="Wang J."/>
            <person name="Zhu Y."/>
            <person name="Liu G."/>
            <person name="Chen Q."/>
            <person name="Chen Z."/>
            <person name="Lan J."/>
            <person name="Che J."/>
            <person name="Ge C."/>
            <person name="Shi H."/>
            <person name="Pan Z."/>
            <person name="Liu X."/>
        </authorList>
    </citation>
    <scope>NUCLEOTIDE SEQUENCE [LARGE SCALE GENOMIC DNA]</scope>
    <source>
        <strain evidence="2">DSM 4</strain>
    </source>
</reference>
<dbReference type="GO" id="GO:0016811">
    <property type="term" value="F:hydrolase activity, acting on carbon-nitrogen (but not peptide) bonds, in linear amides"/>
    <property type="evidence" value="ECO:0007669"/>
    <property type="project" value="TreeGrafter"/>
</dbReference>
<proteinExistence type="predicted"/>
<gene>
    <name evidence="1" type="ORF">AF332_10770</name>
</gene>
<accession>A0A0M0GBG6</accession>
<dbReference type="Proteomes" id="UP000037109">
    <property type="component" value="Unassembled WGS sequence"/>
</dbReference>
<sequence length="238" mass="26505">MNPDKLDILAFGAHADDVEIGMGGTIAKFASMGKRIGICDLTRAELSSNGTVETRIEESLKAAGILGAAVRENLDLPDRGLYYNQEYIEKIAEMIRKYRPALVFAPYMEDRHPDHGHCARLVEEAVFSAGIKRYETVGNLPPHKVKSLHFYMINGFHKPDFLIDITSFMDKKIAGLESYQSQFTRSTGSFDTPLVNGYIESVEARESLFGKQAGIQYAEGFKVNKPLMVNMDIFGEGL</sequence>
<dbReference type="GO" id="GO:0071793">
    <property type="term" value="P:bacillithiol biosynthetic process"/>
    <property type="evidence" value="ECO:0007669"/>
    <property type="project" value="InterPro"/>
</dbReference>
<keyword evidence="2" id="KW-1185">Reference proteome</keyword>
<dbReference type="AlphaFoldDB" id="A0A0M0GBG6"/>
<dbReference type="PATRIC" id="fig|1459.3.peg.2295"/>
<comment type="caution">
    <text evidence="1">The sequence shown here is derived from an EMBL/GenBank/DDBJ whole genome shotgun (WGS) entry which is preliminary data.</text>
</comment>